<feature type="non-terminal residue" evidence="1">
    <location>
        <position position="118"/>
    </location>
</feature>
<comment type="caution">
    <text evidence="1">The sequence shown here is derived from an EMBL/GenBank/DDBJ whole genome shotgun (WGS) entry which is preliminary data.</text>
</comment>
<dbReference type="InterPro" id="IPR044285">
    <property type="entry name" value="PWP1"/>
</dbReference>
<protein>
    <submittedName>
        <fullName evidence="1">16348_t:CDS:1</fullName>
    </submittedName>
</protein>
<dbReference type="Proteomes" id="UP000789405">
    <property type="component" value="Unassembled WGS sequence"/>
</dbReference>
<reference evidence="1" key="1">
    <citation type="submission" date="2021-06" db="EMBL/GenBank/DDBJ databases">
        <authorList>
            <person name="Kallberg Y."/>
            <person name="Tangrot J."/>
            <person name="Rosling A."/>
        </authorList>
    </citation>
    <scope>NUCLEOTIDE SEQUENCE</scope>
    <source>
        <strain evidence="1">MA453B</strain>
    </source>
</reference>
<feature type="non-terminal residue" evidence="1">
    <location>
        <position position="1"/>
    </location>
</feature>
<dbReference type="OrthoDB" id="270624at2759"/>
<keyword evidence="2" id="KW-1185">Reference proteome</keyword>
<name>A0A9N9KD08_9GLOM</name>
<sequence length="118" mass="13724">MSIFGNVKGLMYYVSNEEDPYITFNDEFLNVFKWDDESDDDRILATDSFLVAAKTEDEISQLEIYVYEESQDNLYVHHDIVAVGTFEPEIEIWDLDVSDSMYPDAILGSPNKEHKKKK</sequence>
<dbReference type="PANTHER" id="PTHR14091">
    <property type="entry name" value="PERIODIC TRYPTOPHAN PROTEIN 1"/>
    <property type="match status" value="1"/>
</dbReference>
<dbReference type="AlphaFoldDB" id="A0A9N9KD08"/>
<dbReference type="EMBL" id="CAJVPY010062551">
    <property type="protein sequence ID" value="CAG8822745.1"/>
    <property type="molecule type" value="Genomic_DNA"/>
</dbReference>
<organism evidence="1 2">
    <name type="scientific">Dentiscutata erythropus</name>
    <dbReference type="NCBI Taxonomy" id="1348616"/>
    <lineage>
        <taxon>Eukaryota</taxon>
        <taxon>Fungi</taxon>
        <taxon>Fungi incertae sedis</taxon>
        <taxon>Mucoromycota</taxon>
        <taxon>Glomeromycotina</taxon>
        <taxon>Glomeromycetes</taxon>
        <taxon>Diversisporales</taxon>
        <taxon>Gigasporaceae</taxon>
        <taxon>Dentiscutata</taxon>
    </lineage>
</organism>
<dbReference type="GO" id="GO:0005634">
    <property type="term" value="C:nucleus"/>
    <property type="evidence" value="ECO:0007669"/>
    <property type="project" value="TreeGrafter"/>
</dbReference>
<evidence type="ECO:0000313" key="2">
    <source>
        <dbReference type="Proteomes" id="UP000789405"/>
    </source>
</evidence>
<gene>
    <name evidence="1" type="ORF">DERYTH_LOCUS27362</name>
</gene>
<dbReference type="GO" id="GO:0006364">
    <property type="term" value="P:rRNA processing"/>
    <property type="evidence" value="ECO:0007669"/>
    <property type="project" value="InterPro"/>
</dbReference>
<proteinExistence type="predicted"/>
<dbReference type="PANTHER" id="PTHR14091:SF0">
    <property type="entry name" value="PERIODIC TRYPTOPHAN PROTEIN 1 HOMOLOG"/>
    <property type="match status" value="1"/>
</dbReference>
<evidence type="ECO:0000313" key="1">
    <source>
        <dbReference type="EMBL" id="CAG8822745.1"/>
    </source>
</evidence>
<accession>A0A9N9KD08</accession>